<protein>
    <recommendedName>
        <fullName evidence="4">NERD domain-containing protein</fullName>
    </recommendedName>
</protein>
<keyword evidence="1" id="KW-0812">Transmembrane</keyword>
<dbReference type="AlphaFoldDB" id="A0A7W8QMV4"/>
<proteinExistence type="predicted"/>
<keyword evidence="1" id="KW-0472">Membrane</keyword>
<dbReference type="RefSeq" id="WP_312893661.1">
    <property type="nucleotide sequence ID" value="NZ_BAAAJD010000143.1"/>
</dbReference>
<evidence type="ECO:0000313" key="3">
    <source>
        <dbReference type="Proteomes" id="UP000572635"/>
    </source>
</evidence>
<dbReference type="EMBL" id="JACHDB010000001">
    <property type="protein sequence ID" value="MBB5433189.1"/>
    <property type="molecule type" value="Genomic_DNA"/>
</dbReference>
<comment type="caution">
    <text evidence="2">The sequence shown here is derived from an EMBL/GenBank/DDBJ whole genome shotgun (WGS) entry which is preliminary data.</text>
</comment>
<dbReference type="Proteomes" id="UP000572635">
    <property type="component" value="Unassembled WGS sequence"/>
</dbReference>
<feature type="transmembrane region" description="Helical" evidence="1">
    <location>
        <begin position="27"/>
        <end position="48"/>
    </location>
</feature>
<keyword evidence="3" id="KW-1185">Reference proteome</keyword>
<name>A0A7W8QMV4_9ACTN</name>
<organism evidence="2 3">
    <name type="scientific">Nocardiopsis composta</name>
    <dbReference type="NCBI Taxonomy" id="157465"/>
    <lineage>
        <taxon>Bacteria</taxon>
        <taxon>Bacillati</taxon>
        <taxon>Actinomycetota</taxon>
        <taxon>Actinomycetes</taxon>
        <taxon>Streptosporangiales</taxon>
        <taxon>Nocardiopsidaceae</taxon>
        <taxon>Nocardiopsis</taxon>
    </lineage>
</organism>
<evidence type="ECO:0000256" key="1">
    <source>
        <dbReference type="SAM" id="Phobius"/>
    </source>
</evidence>
<gene>
    <name evidence="2" type="ORF">HDA36_003273</name>
</gene>
<accession>A0A7W8QMV4</accession>
<keyword evidence="1" id="KW-1133">Transmembrane helix</keyword>
<evidence type="ECO:0000313" key="2">
    <source>
        <dbReference type="EMBL" id="MBB5433189.1"/>
    </source>
</evidence>
<reference evidence="2 3" key="1">
    <citation type="submission" date="2020-08" db="EMBL/GenBank/DDBJ databases">
        <title>Sequencing the genomes of 1000 actinobacteria strains.</title>
        <authorList>
            <person name="Klenk H.-P."/>
        </authorList>
    </citation>
    <scope>NUCLEOTIDE SEQUENCE [LARGE SCALE GENOMIC DNA]</scope>
    <source>
        <strain evidence="2 3">DSM 44551</strain>
    </source>
</reference>
<sequence length="199" mass="21181">MRFAVRALVAAAAGVMAAGFLDWRAGLLVAGLVVVSYLLLGGAAPRIPAPWGRGRLLRALQRHGYRIAADPAGRHVLIGPGGVFLLESRAARNAVSRADGGWRIGDRPAERVVDRLAAAAVRVERALVRTARARGLPESAVVPVIVVSGRLPEPVMRADRAVIARPRAVLRFILDRPEELDPAEVDALTAAARRALAPR</sequence>
<evidence type="ECO:0008006" key="4">
    <source>
        <dbReference type="Google" id="ProtNLM"/>
    </source>
</evidence>